<evidence type="ECO:0000259" key="8">
    <source>
        <dbReference type="Pfam" id="PF17917"/>
    </source>
</evidence>
<proteinExistence type="predicted"/>
<evidence type="ECO:0000313" key="9">
    <source>
        <dbReference type="EMBL" id="WMV54782.1"/>
    </source>
</evidence>
<protein>
    <submittedName>
        <fullName evidence="9">Uncharacterized protein</fullName>
    </submittedName>
</protein>
<sequence>ILIFSRSSEDHDKHLRIVLKFLKEKELYAKLFKCEFCLDEVDFLGHVVSIEGVKVDPSKIQEVVEWRPPKSPTEVRSFLGLEGYYQRFVKGFSIITSPLTMLLQKEVKFIYEGKDYVVYSDASHNGLGCALMQEGKVISYASQKLKPHELNYPTHDLELTTIVFALKIWQHYLYGDKCHIFTNYNSLKYLGS</sequence>
<dbReference type="EMBL" id="CP133622">
    <property type="protein sequence ID" value="WMV54782.1"/>
    <property type="molecule type" value="Genomic_DNA"/>
</dbReference>
<feature type="domain" description="Reverse transcriptase RNase H-like" evidence="8">
    <location>
        <begin position="114"/>
        <end position="190"/>
    </location>
</feature>
<gene>
    <name evidence="9" type="ORF">MTR67_048167</name>
</gene>
<dbReference type="InterPro" id="IPR041373">
    <property type="entry name" value="RT_RNaseH"/>
</dbReference>
<evidence type="ECO:0000256" key="5">
    <source>
        <dbReference type="ARBA" id="ARBA00022801"/>
    </source>
</evidence>
<dbReference type="InterPro" id="IPR043502">
    <property type="entry name" value="DNA/RNA_pol_sf"/>
</dbReference>
<dbReference type="Gene3D" id="3.30.70.270">
    <property type="match status" value="2"/>
</dbReference>
<evidence type="ECO:0000256" key="6">
    <source>
        <dbReference type="ARBA" id="ARBA00022918"/>
    </source>
</evidence>
<dbReference type="InterPro" id="IPR000477">
    <property type="entry name" value="RT_dom"/>
</dbReference>
<evidence type="ECO:0000256" key="2">
    <source>
        <dbReference type="ARBA" id="ARBA00022695"/>
    </source>
</evidence>
<keyword evidence="4" id="KW-0255">Endonuclease</keyword>
<evidence type="ECO:0000256" key="3">
    <source>
        <dbReference type="ARBA" id="ARBA00022722"/>
    </source>
</evidence>
<dbReference type="GO" id="GO:0016787">
    <property type="term" value="F:hydrolase activity"/>
    <property type="evidence" value="ECO:0007669"/>
    <property type="project" value="UniProtKB-KW"/>
</dbReference>
<dbReference type="SUPFAM" id="SSF56672">
    <property type="entry name" value="DNA/RNA polymerases"/>
    <property type="match status" value="1"/>
</dbReference>
<dbReference type="Pfam" id="PF17917">
    <property type="entry name" value="RT_RNaseH"/>
    <property type="match status" value="1"/>
</dbReference>
<evidence type="ECO:0000256" key="4">
    <source>
        <dbReference type="ARBA" id="ARBA00022759"/>
    </source>
</evidence>
<dbReference type="PANTHER" id="PTHR37984:SF5">
    <property type="entry name" value="PROTEIN NYNRIN-LIKE"/>
    <property type="match status" value="1"/>
</dbReference>
<keyword evidence="10" id="KW-1185">Reference proteome</keyword>
<organism evidence="9 10">
    <name type="scientific">Solanum verrucosum</name>
    <dbReference type="NCBI Taxonomy" id="315347"/>
    <lineage>
        <taxon>Eukaryota</taxon>
        <taxon>Viridiplantae</taxon>
        <taxon>Streptophyta</taxon>
        <taxon>Embryophyta</taxon>
        <taxon>Tracheophyta</taxon>
        <taxon>Spermatophyta</taxon>
        <taxon>Magnoliopsida</taxon>
        <taxon>eudicotyledons</taxon>
        <taxon>Gunneridae</taxon>
        <taxon>Pentapetalae</taxon>
        <taxon>asterids</taxon>
        <taxon>lamiids</taxon>
        <taxon>Solanales</taxon>
        <taxon>Solanaceae</taxon>
        <taxon>Solanoideae</taxon>
        <taxon>Solaneae</taxon>
        <taxon>Solanum</taxon>
    </lineage>
</organism>
<keyword evidence="3" id="KW-0540">Nuclease</keyword>
<keyword evidence="2" id="KW-0548">Nucleotidyltransferase</keyword>
<feature type="non-terminal residue" evidence="9">
    <location>
        <position position="1"/>
    </location>
</feature>
<evidence type="ECO:0000256" key="1">
    <source>
        <dbReference type="ARBA" id="ARBA00022679"/>
    </source>
</evidence>
<dbReference type="PANTHER" id="PTHR37984">
    <property type="entry name" value="PROTEIN CBG26694"/>
    <property type="match status" value="1"/>
</dbReference>
<dbReference type="Pfam" id="PF00078">
    <property type="entry name" value="RVT_1"/>
    <property type="match status" value="1"/>
</dbReference>
<reference evidence="9" key="1">
    <citation type="submission" date="2023-08" db="EMBL/GenBank/DDBJ databases">
        <title>A de novo genome assembly of Solanum verrucosum Schlechtendal, a Mexican diploid species geographically isolated from the other diploid A-genome species in potato relatives.</title>
        <authorList>
            <person name="Hosaka K."/>
        </authorList>
    </citation>
    <scope>NUCLEOTIDE SEQUENCE</scope>
    <source>
        <tissue evidence="9">Young leaves</tissue>
    </source>
</reference>
<keyword evidence="6" id="KW-0695">RNA-directed DNA polymerase</keyword>
<keyword evidence="5" id="KW-0378">Hydrolase</keyword>
<dbReference type="InterPro" id="IPR043128">
    <property type="entry name" value="Rev_trsase/Diguanyl_cyclase"/>
</dbReference>
<evidence type="ECO:0000313" key="10">
    <source>
        <dbReference type="Proteomes" id="UP001234989"/>
    </source>
</evidence>
<accession>A0AAF0ZW85</accession>
<dbReference type="AlphaFoldDB" id="A0AAF0ZW85"/>
<name>A0AAF0ZW85_SOLVR</name>
<dbReference type="GO" id="GO:0003964">
    <property type="term" value="F:RNA-directed DNA polymerase activity"/>
    <property type="evidence" value="ECO:0007669"/>
    <property type="project" value="UniProtKB-KW"/>
</dbReference>
<dbReference type="InterPro" id="IPR050951">
    <property type="entry name" value="Retrovirus_Pol_polyprotein"/>
</dbReference>
<dbReference type="GO" id="GO:0004519">
    <property type="term" value="F:endonuclease activity"/>
    <property type="evidence" value="ECO:0007669"/>
    <property type="project" value="UniProtKB-KW"/>
</dbReference>
<feature type="domain" description="Reverse transcriptase" evidence="7">
    <location>
        <begin position="1"/>
        <end position="47"/>
    </location>
</feature>
<dbReference type="Proteomes" id="UP001234989">
    <property type="component" value="Chromosome 11"/>
</dbReference>
<keyword evidence="1" id="KW-0808">Transferase</keyword>
<evidence type="ECO:0000259" key="7">
    <source>
        <dbReference type="Pfam" id="PF00078"/>
    </source>
</evidence>